<accession>A0AA41QTC6</accession>
<gene>
    <name evidence="2" type="ORF">MQH31_03980</name>
</gene>
<reference evidence="2" key="1">
    <citation type="submission" date="2022-03" db="EMBL/GenBank/DDBJ databases">
        <title>Cryobacterium sp. nov. strain ZS14-85, isolated from Antarctic soil.</title>
        <authorList>
            <person name="Li J."/>
            <person name="Niu G."/>
        </authorList>
    </citation>
    <scope>NUCLEOTIDE SEQUENCE</scope>
    <source>
        <strain evidence="2">ZS14-85</strain>
    </source>
</reference>
<sequence>MKVLVATGSTQGSRGSDSNGCIEGELVWMLEPCPYSRWAPYGDCGCGRSFSGMNSLQSTTTARVSDEAGLTRGDYEQALRACFDALGWCVCCQARPVPEVVDELITLATILEEGTVVERRLDTLNVRRVPGGKKRRGSERG</sequence>
<dbReference type="RefSeq" id="WP_243011000.1">
    <property type="nucleotide sequence ID" value="NZ_JALGAR010000001.1"/>
</dbReference>
<name>A0AA41QTC6_9MICO</name>
<dbReference type="InterPro" id="IPR056132">
    <property type="entry name" value="DUF7715"/>
</dbReference>
<dbReference type="EMBL" id="JALGAR010000001">
    <property type="protein sequence ID" value="MCI4656970.1"/>
    <property type="molecule type" value="Genomic_DNA"/>
</dbReference>
<evidence type="ECO:0000313" key="3">
    <source>
        <dbReference type="Proteomes" id="UP001165341"/>
    </source>
</evidence>
<proteinExistence type="predicted"/>
<dbReference type="AlphaFoldDB" id="A0AA41QTC6"/>
<evidence type="ECO:0000313" key="2">
    <source>
        <dbReference type="EMBL" id="MCI4656970.1"/>
    </source>
</evidence>
<evidence type="ECO:0000259" key="1">
    <source>
        <dbReference type="Pfam" id="PF24831"/>
    </source>
</evidence>
<organism evidence="2 3">
    <name type="scientific">Cryobacterium zhongshanensis</name>
    <dbReference type="NCBI Taxonomy" id="2928153"/>
    <lineage>
        <taxon>Bacteria</taxon>
        <taxon>Bacillati</taxon>
        <taxon>Actinomycetota</taxon>
        <taxon>Actinomycetes</taxon>
        <taxon>Micrococcales</taxon>
        <taxon>Microbacteriaceae</taxon>
        <taxon>Cryobacterium</taxon>
    </lineage>
</organism>
<dbReference type="Proteomes" id="UP001165341">
    <property type="component" value="Unassembled WGS sequence"/>
</dbReference>
<dbReference type="Pfam" id="PF24831">
    <property type="entry name" value="DUF7715"/>
    <property type="match status" value="1"/>
</dbReference>
<feature type="domain" description="DUF7715" evidence="1">
    <location>
        <begin position="1"/>
        <end position="128"/>
    </location>
</feature>
<keyword evidence="3" id="KW-1185">Reference proteome</keyword>
<protein>
    <recommendedName>
        <fullName evidence="1">DUF7715 domain-containing protein</fullName>
    </recommendedName>
</protein>
<comment type="caution">
    <text evidence="2">The sequence shown here is derived from an EMBL/GenBank/DDBJ whole genome shotgun (WGS) entry which is preliminary data.</text>
</comment>